<protein>
    <submittedName>
        <fullName evidence="1">Uncharacterized protein</fullName>
    </submittedName>
</protein>
<organism evidence="1 3">
    <name type="scientific">Didymodactylos carnosus</name>
    <dbReference type="NCBI Taxonomy" id="1234261"/>
    <lineage>
        <taxon>Eukaryota</taxon>
        <taxon>Metazoa</taxon>
        <taxon>Spiralia</taxon>
        <taxon>Gnathifera</taxon>
        <taxon>Rotifera</taxon>
        <taxon>Eurotatoria</taxon>
        <taxon>Bdelloidea</taxon>
        <taxon>Philodinida</taxon>
        <taxon>Philodinidae</taxon>
        <taxon>Didymodactylos</taxon>
    </lineage>
</organism>
<proteinExistence type="predicted"/>
<evidence type="ECO:0000313" key="2">
    <source>
        <dbReference type="EMBL" id="CAF3560062.1"/>
    </source>
</evidence>
<dbReference type="Proteomes" id="UP000681722">
    <property type="component" value="Unassembled WGS sequence"/>
</dbReference>
<evidence type="ECO:0000313" key="1">
    <source>
        <dbReference type="EMBL" id="CAF0777349.1"/>
    </source>
</evidence>
<comment type="caution">
    <text evidence="1">The sequence shown here is derived from an EMBL/GenBank/DDBJ whole genome shotgun (WGS) entry which is preliminary data.</text>
</comment>
<accession>A0A813R2Z6</accession>
<name>A0A813R2Z6_9BILA</name>
<dbReference type="Proteomes" id="UP000663829">
    <property type="component" value="Unassembled WGS sequence"/>
</dbReference>
<dbReference type="EMBL" id="CAJNOQ010000246">
    <property type="protein sequence ID" value="CAF0777349.1"/>
    <property type="molecule type" value="Genomic_DNA"/>
</dbReference>
<dbReference type="EMBL" id="CAJOBC010000246">
    <property type="protein sequence ID" value="CAF3560062.1"/>
    <property type="molecule type" value="Genomic_DNA"/>
</dbReference>
<evidence type="ECO:0000313" key="3">
    <source>
        <dbReference type="Proteomes" id="UP000663829"/>
    </source>
</evidence>
<reference evidence="1" key="1">
    <citation type="submission" date="2021-02" db="EMBL/GenBank/DDBJ databases">
        <authorList>
            <person name="Nowell W R."/>
        </authorList>
    </citation>
    <scope>NUCLEOTIDE SEQUENCE</scope>
</reference>
<dbReference type="AlphaFoldDB" id="A0A813R2Z6"/>
<gene>
    <name evidence="1" type="ORF">GPM918_LOCUS2267</name>
    <name evidence="2" type="ORF">SRO942_LOCUS2267</name>
</gene>
<sequence length="131" mass="14962">MYTTISNLQANSFAKPLDSTPEIQQQSHLESYYPFLYSDLNSESSLFERAAPRLGRAAPRLGRAAPRLGRAAPRLGRRFNHAGRYYDNEVDGAGDYLVDTVEQWGHEKRALPRLGRSTFYFDDEEHHSNTQ</sequence>
<keyword evidence="3" id="KW-1185">Reference proteome</keyword>